<organism evidence="5 6">
    <name type="scientific">Phytophthora rubi</name>
    <dbReference type="NCBI Taxonomy" id="129364"/>
    <lineage>
        <taxon>Eukaryota</taxon>
        <taxon>Sar</taxon>
        <taxon>Stramenopiles</taxon>
        <taxon>Oomycota</taxon>
        <taxon>Peronosporomycetes</taxon>
        <taxon>Peronosporales</taxon>
        <taxon>Peronosporaceae</taxon>
        <taxon>Phytophthora</taxon>
    </lineage>
</organism>
<feature type="domain" description="Crinkler effector protein N-terminal" evidence="4">
    <location>
        <begin position="2"/>
        <end position="88"/>
    </location>
</feature>
<proteinExistence type="predicted"/>
<evidence type="ECO:0000256" key="2">
    <source>
        <dbReference type="ARBA" id="ARBA00004613"/>
    </source>
</evidence>
<dbReference type="Pfam" id="PF20147">
    <property type="entry name" value="Crinkler"/>
    <property type="match status" value="1"/>
</dbReference>
<name>A0A6A3NX90_9STRA</name>
<comment type="caution">
    <text evidence="5">The sequence shown here is derived from an EMBL/GenBank/DDBJ whole genome shotgun (WGS) entry which is preliminary data.</text>
</comment>
<evidence type="ECO:0000256" key="1">
    <source>
        <dbReference type="ARBA" id="ARBA00004340"/>
    </source>
</evidence>
<dbReference type="InterPro" id="IPR027417">
    <property type="entry name" value="P-loop_NTPase"/>
</dbReference>
<evidence type="ECO:0000259" key="4">
    <source>
        <dbReference type="Pfam" id="PF20147"/>
    </source>
</evidence>
<reference evidence="5 6" key="1">
    <citation type="submission" date="2018-09" db="EMBL/GenBank/DDBJ databases">
        <title>Genomic investigation of the strawberry pathogen Phytophthora fragariae indicates pathogenicity is determined by transcriptional variation in three key races.</title>
        <authorList>
            <person name="Adams T.M."/>
            <person name="Armitage A.D."/>
            <person name="Sobczyk M.K."/>
            <person name="Bates H.J."/>
            <person name="Dunwell J.M."/>
            <person name="Nellist C.F."/>
            <person name="Harrison R.J."/>
        </authorList>
    </citation>
    <scope>NUCLEOTIDE SEQUENCE [LARGE SCALE GENOMIC DNA]</scope>
    <source>
        <strain evidence="5 6">SCRP249</strain>
    </source>
</reference>
<dbReference type="InterPro" id="IPR045379">
    <property type="entry name" value="Crinkler_N"/>
</dbReference>
<sequence>MIWALKDAIKDEKPDTIKGVAYKLQLFLAKTTTGAWLKSRDLLRMRKGEVANEVESRYVKEELEDSTVKICSVFPSTIPDGTIQVLVVVPKIGSKRPAEDERIGEVLKILRTKESDYAAIKANLATIKVDLATIKADLAATKPKTFTDFKNLSVREDEFRLETLYKTRQSDDPIVMAPTLHKFCKGFGEFPPYYFVRMEDVVFWKVIKKLLFGKDRVVIVGSPGVGKSCFLMLIAFYLACIKGEKVLFIRRLKQRKRMNTVVFFYGRGSYARLSNLSSQDIKAVRDQAQGAFVLVDGFDQAEVEDSGRNYMPFDLLATSCQFDAKPDDESHIVVLPAWRVADLQQYAKLTNWVVDIGLCKIKRQDTPLSKLVKEQYFYSGGSMREFCKKRELLKKRSRSQEDGLRRHYITDCHEEEHYYNRIWWKLSVDSGYVLSQLGRIVDTDKQLEVYKYAKSAGVGFHGVTYEQLLHNAVHGAFAKRKPIVLKMRDGSKYEKIEMMVRNIVCSGVDEASCYPCLSTLGKDTYWHRNYPFFPFIDAVTTCKAFRSGSENPDTIVAYVQVTIQSEKRLKKERLHRLNEEMDKNPSLKGMKRAFVVVGPDFDVCDKFVLHDAPDTFPAMVGCFSPEQLEPEVS</sequence>
<dbReference type="Proteomes" id="UP000429607">
    <property type="component" value="Unassembled WGS sequence"/>
</dbReference>
<accession>A0A6A3NX90</accession>
<dbReference type="AlphaFoldDB" id="A0A6A3NX90"/>
<gene>
    <name evidence="5" type="ORF">PR001_g2676</name>
</gene>
<dbReference type="GO" id="GO:0005576">
    <property type="term" value="C:extracellular region"/>
    <property type="evidence" value="ECO:0007669"/>
    <property type="project" value="UniProtKB-SubCell"/>
</dbReference>
<dbReference type="EMBL" id="QXFV01000093">
    <property type="protein sequence ID" value="KAE9050125.1"/>
    <property type="molecule type" value="Genomic_DNA"/>
</dbReference>
<keyword evidence="3" id="KW-0964">Secreted</keyword>
<evidence type="ECO:0000256" key="3">
    <source>
        <dbReference type="ARBA" id="ARBA00022525"/>
    </source>
</evidence>
<comment type="subcellular location">
    <subcellularLocation>
        <location evidence="1">Host cell</location>
    </subcellularLocation>
    <subcellularLocation>
        <location evidence="2">Secreted</location>
    </subcellularLocation>
</comment>
<dbReference type="GO" id="GO:0043657">
    <property type="term" value="C:host cell"/>
    <property type="evidence" value="ECO:0007669"/>
    <property type="project" value="UniProtKB-SubCell"/>
</dbReference>
<evidence type="ECO:0000313" key="6">
    <source>
        <dbReference type="Proteomes" id="UP000429607"/>
    </source>
</evidence>
<protein>
    <recommendedName>
        <fullName evidence="4">Crinkler effector protein N-terminal domain-containing protein</fullName>
    </recommendedName>
</protein>
<evidence type="ECO:0000313" key="5">
    <source>
        <dbReference type="EMBL" id="KAE9050125.1"/>
    </source>
</evidence>
<dbReference type="SUPFAM" id="SSF52540">
    <property type="entry name" value="P-loop containing nucleoside triphosphate hydrolases"/>
    <property type="match status" value="1"/>
</dbReference>